<organism evidence="2 3">
    <name type="scientific">Adiantum capillus-veneris</name>
    <name type="common">Maidenhair fern</name>
    <dbReference type="NCBI Taxonomy" id="13818"/>
    <lineage>
        <taxon>Eukaryota</taxon>
        <taxon>Viridiplantae</taxon>
        <taxon>Streptophyta</taxon>
        <taxon>Embryophyta</taxon>
        <taxon>Tracheophyta</taxon>
        <taxon>Polypodiopsida</taxon>
        <taxon>Polypodiidae</taxon>
        <taxon>Polypodiales</taxon>
        <taxon>Pteridineae</taxon>
        <taxon>Pteridaceae</taxon>
        <taxon>Vittarioideae</taxon>
        <taxon>Adiantum</taxon>
    </lineage>
</organism>
<dbReference type="OrthoDB" id="9970435at2759"/>
<dbReference type="EMBL" id="JABFUD020000010">
    <property type="protein sequence ID" value="KAI5074288.1"/>
    <property type="molecule type" value="Genomic_DNA"/>
</dbReference>
<dbReference type="AlphaFoldDB" id="A0A9D4ZG51"/>
<dbReference type="Proteomes" id="UP000886520">
    <property type="component" value="Chromosome 10"/>
</dbReference>
<keyword evidence="3" id="KW-1185">Reference proteome</keyword>
<feature type="domain" description="SPX" evidence="1">
    <location>
        <begin position="2"/>
        <end position="180"/>
    </location>
</feature>
<sequence length="180" mass="21132">MVNFSERLESQLVPEWKHAFCDYSQLKKDLENIKAQPQRFNLLTAMSPCRQLYQAPSFRQMGSLARRMSGRLRNAAVKVHMRHLPADDADKELYETELLIGHSHGEVENERIFFARLDGQLNKVNLFYKKKEQEFYEKADEIKEQLEKLVTMRKLLKEQEDSDPSNEKGLYFTAIVTSMT</sequence>
<dbReference type="InterPro" id="IPR052486">
    <property type="entry name" value="PHO1"/>
</dbReference>
<accession>A0A9D4ZG51</accession>
<gene>
    <name evidence="2" type="ORF">GOP47_0010249</name>
</gene>
<evidence type="ECO:0000259" key="1">
    <source>
        <dbReference type="PROSITE" id="PS51382"/>
    </source>
</evidence>
<dbReference type="InterPro" id="IPR004331">
    <property type="entry name" value="SPX_dom"/>
</dbReference>
<proteinExistence type="predicted"/>
<comment type="caution">
    <text evidence="2">The sequence shown here is derived from an EMBL/GenBank/DDBJ whole genome shotgun (WGS) entry which is preliminary data.</text>
</comment>
<dbReference type="GO" id="GO:0016036">
    <property type="term" value="P:cellular response to phosphate starvation"/>
    <property type="evidence" value="ECO:0007669"/>
    <property type="project" value="InterPro"/>
</dbReference>
<protein>
    <recommendedName>
        <fullName evidence="1">SPX domain-containing protein</fullName>
    </recommendedName>
</protein>
<dbReference type="PANTHER" id="PTHR48477:SF1">
    <property type="entry name" value="PHOSPHATE TRANSPORTER PHO1"/>
    <property type="match status" value="1"/>
</dbReference>
<evidence type="ECO:0000313" key="2">
    <source>
        <dbReference type="EMBL" id="KAI5074288.1"/>
    </source>
</evidence>
<reference evidence="2" key="1">
    <citation type="submission" date="2021-01" db="EMBL/GenBank/DDBJ databases">
        <title>Adiantum capillus-veneris genome.</title>
        <authorList>
            <person name="Fang Y."/>
            <person name="Liao Q."/>
        </authorList>
    </citation>
    <scope>NUCLEOTIDE SEQUENCE</scope>
    <source>
        <strain evidence="2">H3</strain>
        <tissue evidence="2">Leaf</tissue>
    </source>
</reference>
<dbReference type="PROSITE" id="PS51382">
    <property type="entry name" value="SPX"/>
    <property type="match status" value="1"/>
</dbReference>
<dbReference type="PANTHER" id="PTHR48477">
    <property type="entry name" value="PHOSPHATE TRANSPORTER PHO1"/>
    <property type="match status" value="1"/>
</dbReference>
<name>A0A9D4ZG51_ADICA</name>
<evidence type="ECO:0000313" key="3">
    <source>
        <dbReference type="Proteomes" id="UP000886520"/>
    </source>
</evidence>
<dbReference type="Pfam" id="PF03105">
    <property type="entry name" value="SPX"/>
    <property type="match status" value="1"/>
</dbReference>